<feature type="transmembrane region" description="Helical" evidence="1">
    <location>
        <begin position="46"/>
        <end position="68"/>
    </location>
</feature>
<reference evidence="2" key="1">
    <citation type="submission" date="2025-08" db="UniProtKB">
        <authorList>
            <consortium name="Ensembl"/>
        </authorList>
    </citation>
    <scope>IDENTIFICATION</scope>
</reference>
<feature type="transmembrane region" description="Helical" evidence="1">
    <location>
        <begin position="74"/>
        <end position="93"/>
    </location>
</feature>
<dbReference type="AlphaFoldDB" id="A0A8C1MC07"/>
<dbReference type="Ensembl" id="ENSCCRT00010082495.1">
    <property type="protein sequence ID" value="ENSCCRP00010074443.1"/>
    <property type="gene ID" value="ENSCCRG00010032441.1"/>
</dbReference>
<organism evidence="2 3">
    <name type="scientific">Cyprinus carpio</name>
    <name type="common">Common carp</name>
    <dbReference type="NCBI Taxonomy" id="7962"/>
    <lineage>
        <taxon>Eukaryota</taxon>
        <taxon>Metazoa</taxon>
        <taxon>Chordata</taxon>
        <taxon>Craniata</taxon>
        <taxon>Vertebrata</taxon>
        <taxon>Euteleostomi</taxon>
        <taxon>Actinopterygii</taxon>
        <taxon>Neopterygii</taxon>
        <taxon>Teleostei</taxon>
        <taxon>Ostariophysi</taxon>
        <taxon>Cypriniformes</taxon>
        <taxon>Cyprinidae</taxon>
        <taxon>Cyprininae</taxon>
        <taxon>Cyprinus</taxon>
    </lineage>
</organism>
<keyword evidence="1" id="KW-1133">Transmembrane helix</keyword>
<keyword evidence="3" id="KW-1185">Reference proteome</keyword>
<evidence type="ECO:0000313" key="2">
    <source>
        <dbReference type="Ensembl" id="ENSCCRP00010074443.1"/>
    </source>
</evidence>
<sequence length="129" mass="14522">MKSSPASRSRDIERQAGYLRPEHCVPPPPRTYSANDMWFIRDGCGIVCGVITWLLVFYAEFVVVFVMLLPVKNVLYSLINGALFNGLAFLALASHFKAMCTDPVRQTHSCTSLCRFITKPPRCQNIPKI</sequence>
<evidence type="ECO:0000313" key="3">
    <source>
        <dbReference type="Proteomes" id="UP000694427"/>
    </source>
</evidence>
<keyword evidence="1" id="KW-0812">Transmembrane</keyword>
<proteinExistence type="predicted"/>
<protein>
    <submittedName>
        <fullName evidence="2">Zinc finger DHHC-type containing 3b</fullName>
    </submittedName>
</protein>
<keyword evidence="1" id="KW-0472">Membrane</keyword>
<evidence type="ECO:0000256" key="1">
    <source>
        <dbReference type="SAM" id="Phobius"/>
    </source>
</evidence>
<accession>A0A8C1MC07</accession>
<name>A0A8C1MC07_CYPCA</name>
<reference evidence="2" key="2">
    <citation type="submission" date="2025-09" db="UniProtKB">
        <authorList>
            <consortium name="Ensembl"/>
        </authorList>
    </citation>
    <scope>IDENTIFICATION</scope>
</reference>
<dbReference type="Proteomes" id="UP000694427">
    <property type="component" value="Unplaced"/>
</dbReference>